<reference evidence="1" key="1">
    <citation type="journal article" date="2020" name="mSystems">
        <title>Genome- and Community-Level Interaction Insights into Carbon Utilization and Element Cycling Functions of Hydrothermarchaeota in Hydrothermal Sediment.</title>
        <authorList>
            <person name="Zhou Z."/>
            <person name="Liu Y."/>
            <person name="Xu W."/>
            <person name="Pan J."/>
            <person name="Luo Z.H."/>
            <person name="Li M."/>
        </authorList>
    </citation>
    <scope>NUCLEOTIDE SEQUENCE [LARGE SCALE GENOMIC DNA]</scope>
    <source>
        <strain evidence="1">HyVt-346</strain>
    </source>
</reference>
<evidence type="ECO:0000313" key="1">
    <source>
        <dbReference type="EMBL" id="HEA17929.1"/>
    </source>
</evidence>
<dbReference type="RefSeq" id="WP_304183704.1">
    <property type="nucleotide sequence ID" value="NZ_DRGM01000167.1"/>
</dbReference>
<name>A0A7V1D123_9GAMM</name>
<dbReference type="AlphaFoldDB" id="A0A7V1D123"/>
<accession>A0A7V1D123</accession>
<comment type="caution">
    <text evidence="1">The sequence shown here is derived from an EMBL/GenBank/DDBJ whole genome shotgun (WGS) entry which is preliminary data.</text>
</comment>
<protein>
    <submittedName>
        <fullName evidence="1">Uncharacterized protein</fullName>
    </submittedName>
</protein>
<organism evidence="1">
    <name type="scientific">Pseudoalteromonas prydzensis</name>
    <dbReference type="NCBI Taxonomy" id="182141"/>
    <lineage>
        <taxon>Bacteria</taxon>
        <taxon>Pseudomonadati</taxon>
        <taxon>Pseudomonadota</taxon>
        <taxon>Gammaproteobacteria</taxon>
        <taxon>Alteromonadales</taxon>
        <taxon>Pseudoalteromonadaceae</taxon>
        <taxon>Pseudoalteromonas</taxon>
    </lineage>
</organism>
<sequence>MDNPCAQDLVSLFEKTHQVLRFYHNKSQWPQIYPLLSQLAEQYYTLYNSHPNAMQAQLALYLDSHGYTTNLVVNQCVIISALCHSLSYDSKITQLLICVCLTNYLCVQTQTNKLALRQPLNLQEKKQWQSRHQLAVKLLQSANVPTEHIAGILARLNKYKQALLSTPKIMIYDGPTTLVALANIMAMNITYRTQNDHIDIYKAVADIYIRTPNLFAQQALKALIAHIGPYLPGSLIHYHDQQLTYIGKDSRQRHLLIALNEPQKTKWYSVKARLESNAKQRPSQDKRLLFSVWFNEHIVLPVEVVNFEKQQLLMLISQVKIQTEYSYGALAKLLNNHSATIELLREAVKPYNKEHLPGKDLRHCLSMVGLYNAPAIIQQVLFEQLVNHQAHPLMQHVQFRLQAIIRLLNLLVSHDKHNQFEHLALPVYGYVNYLIEYCSTTISRKTLYEKQLKSDVSMPFAWLFGVTIDDSEQLTAYLLELLGDNPWTHALLDAEQQQKQHLSAEAQLWVAIKLVVTKVFQPDAIQSSWQTHTFEQVLKRLDWQSSEQFYTQIPSLGLSNSV</sequence>
<dbReference type="Proteomes" id="UP000886188">
    <property type="component" value="Unassembled WGS sequence"/>
</dbReference>
<proteinExistence type="predicted"/>
<gene>
    <name evidence="1" type="ORF">ENH88_16090</name>
</gene>
<dbReference type="EMBL" id="DRGM01000167">
    <property type="protein sequence ID" value="HEA17929.1"/>
    <property type="molecule type" value="Genomic_DNA"/>
</dbReference>